<gene>
    <name evidence="2" type="ORF">ANN_00193</name>
</gene>
<keyword evidence="1" id="KW-0812">Transmembrane</keyword>
<sequence>MDWLMSPASVLLDLPGWYLAAVLGTGFFTYYLFEVVKSQSCHGMKEKFHNLEWESNLDFLFSGQALYH</sequence>
<evidence type="ECO:0000313" key="3">
    <source>
        <dbReference type="Proteomes" id="UP001148838"/>
    </source>
</evidence>
<dbReference type="EMBL" id="JAJSOF020000003">
    <property type="protein sequence ID" value="KAJ4448802.1"/>
    <property type="molecule type" value="Genomic_DNA"/>
</dbReference>
<comment type="caution">
    <text evidence="2">The sequence shown here is derived from an EMBL/GenBank/DDBJ whole genome shotgun (WGS) entry which is preliminary data.</text>
</comment>
<proteinExistence type="predicted"/>
<dbReference type="Proteomes" id="UP001148838">
    <property type="component" value="Unassembled WGS sequence"/>
</dbReference>
<name>A0ABQ8TSW3_PERAM</name>
<evidence type="ECO:0000313" key="2">
    <source>
        <dbReference type="EMBL" id="KAJ4448802.1"/>
    </source>
</evidence>
<feature type="transmembrane region" description="Helical" evidence="1">
    <location>
        <begin position="15"/>
        <end position="33"/>
    </location>
</feature>
<evidence type="ECO:0000256" key="1">
    <source>
        <dbReference type="SAM" id="Phobius"/>
    </source>
</evidence>
<keyword evidence="3" id="KW-1185">Reference proteome</keyword>
<keyword evidence="1" id="KW-0472">Membrane</keyword>
<accession>A0ABQ8TSW3</accession>
<organism evidence="2 3">
    <name type="scientific">Periplaneta americana</name>
    <name type="common">American cockroach</name>
    <name type="synonym">Blatta americana</name>
    <dbReference type="NCBI Taxonomy" id="6978"/>
    <lineage>
        <taxon>Eukaryota</taxon>
        <taxon>Metazoa</taxon>
        <taxon>Ecdysozoa</taxon>
        <taxon>Arthropoda</taxon>
        <taxon>Hexapoda</taxon>
        <taxon>Insecta</taxon>
        <taxon>Pterygota</taxon>
        <taxon>Neoptera</taxon>
        <taxon>Polyneoptera</taxon>
        <taxon>Dictyoptera</taxon>
        <taxon>Blattodea</taxon>
        <taxon>Blattoidea</taxon>
        <taxon>Blattidae</taxon>
        <taxon>Blattinae</taxon>
        <taxon>Periplaneta</taxon>
    </lineage>
</organism>
<protein>
    <submittedName>
        <fullName evidence="2">Uncharacterized protein</fullName>
    </submittedName>
</protein>
<keyword evidence="1" id="KW-1133">Transmembrane helix</keyword>
<reference evidence="2 3" key="1">
    <citation type="journal article" date="2022" name="Allergy">
        <title>Genome assembly and annotation of Periplaneta americana reveal a comprehensive cockroach allergen profile.</title>
        <authorList>
            <person name="Wang L."/>
            <person name="Xiong Q."/>
            <person name="Saelim N."/>
            <person name="Wang L."/>
            <person name="Nong W."/>
            <person name="Wan A.T."/>
            <person name="Shi M."/>
            <person name="Liu X."/>
            <person name="Cao Q."/>
            <person name="Hui J.H.L."/>
            <person name="Sookrung N."/>
            <person name="Leung T.F."/>
            <person name="Tungtrongchitr A."/>
            <person name="Tsui S.K.W."/>
        </authorList>
    </citation>
    <scope>NUCLEOTIDE SEQUENCE [LARGE SCALE GENOMIC DNA]</scope>
    <source>
        <strain evidence="2">PWHHKU_190912</strain>
    </source>
</reference>